<keyword evidence="2 4" id="KW-0378">Hydrolase</keyword>
<proteinExistence type="inferred from homology"/>
<dbReference type="PROSITE" id="PS50263">
    <property type="entry name" value="CN_HYDROLASE"/>
    <property type="match status" value="1"/>
</dbReference>
<dbReference type="InterPro" id="IPR003010">
    <property type="entry name" value="C-N_Hydrolase"/>
</dbReference>
<dbReference type="EMBL" id="CP139858">
    <property type="protein sequence ID" value="WQB98504.1"/>
    <property type="molecule type" value="Genomic_DNA"/>
</dbReference>
<evidence type="ECO:0000313" key="5">
    <source>
        <dbReference type="Proteomes" id="UP001322481"/>
    </source>
</evidence>
<evidence type="ECO:0000256" key="1">
    <source>
        <dbReference type="ARBA" id="ARBA00010613"/>
    </source>
</evidence>
<reference evidence="4 5" key="1">
    <citation type="submission" date="2023-11" db="EMBL/GenBank/DDBJ databases">
        <authorList>
            <person name="Panchal A.K."/>
            <person name="Meaney J.S."/>
            <person name="Karas B.J."/>
            <person name="diCenzo G.C."/>
        </authorList>
    </citation>
    <scope>NUCLEOTIDE SEQUENCE [LARGE SCALE GENOMIC DNA]</scope>
    <source>
        <strain evidence="4 5">NZP2235</strain>
    </source>
</reference>
<organism evidence="4 5">
    <name type="scientific">Mesorhizobium huakuii</name>
    <dbReference type="NCBI Taxonomy" id="28104"/>
    <lineage>
        <taxon>Bacteria</taxon>
        <taxon>Pseudomonadati</taxon>
        <taxon>Pseudomonadota</taxon>
        <taxon>Alphaproteobacteria</taxon>
        <taxon>Hyphomicrobiales</taxon>
        <taxon>Phyllobacteriaceae</taxon>
        <taxon>Mesorhizobium</taxon>
    </lineage>
</organism>
<dbReference type="Proteomes" id="UP001322481">
    <property type="component" value="Chromosome"/>
</dbReference>
<dbReference type="PANTHER" id="PTHR43674">
    <property type="entry name" value="NITRILASE C965.09-RELATED"/>
    <property type="match status" value="1"/>
</dbReference>
<evidence type="ECO:0000259" key="3">
    <source>
        <dbReference type="PROSITE" id="PS50263"/>
    </source>
</evidence>
<keyword evidence="5" id="KW-1185">Reference proteome</keyword>
<evidence type="ECO:0000256" key="2">
    <source>
        <dbReference type="ARBA" id="ARBA00022801"/>
    </source>
</evidence>
<protein>
    <submittedName>
        <fullName evidence="4">Nitrilase-related carbon-nitrogen hydrolase</fullName>
    </submittedName>
</protein>
<dbReference type="PROSITE" id="PS01227">
    <property type="entry name" value="UPF0012"/>
    <property type="match status" value="1"/>
</dbReference>
<dbReference type="Pfam" id="PF00795">
    <property type="entry name" value="CN_hydrolase"/>
    <property type="match status" value="1"/>
</dbReference>
<sequence length="292" mass="31129">MSQHEGSATRPIVAVTQYAPLYGAVATNLALSLAKIDEAARRGASIVILPECCTTGLVFPDRSQLLAIAETIDGPSVKAWCEIAMRLNIYLIAGMAERDGKQLYNTAMIVTPGGTVSRYRKAHVFGREKSLFDLGDQLACIDTPWGRVGLAVCYDLWFPEVTRALAASGATLVASPSNWSVPPRQSQDAPNVAPMAMHLAMAAACSNEITIACADRTGEEGGVRFLGQSFIVGPNGRLLAGPAGAGSDDCLLAEWPDSALTRTMVQSHMDTRRDELYRSEVVTLGTGGDRAR</sequence>
<dbReference type="Gene3D" id="3.60.110.10">
    <property type="entry name" value="Carbon-nitrogen hydrolase"/>
    <property type="match status" value="1"/>
</dbReference>
<feature type="domain" description="CN hydrolase" evidence="3">
    <location>
        <begin position="11"/>
        <end position="257"/>
    </location>
</feature>
<accession>A0ABZ0VQE6</accession>
<dbReference type="SUPFAM" id="SSF56317">
    <property type="entry name" value="Carbon-nitrogen hydrolase"/>
    <property type="match status" value="1"/>
</dbReference>
<evidence type="ECO:0000313" key="4">
    <source>
        <dbReference type="EMBL" id="WQB98504.1"/>
    </source>
</evidence>
<dbReference type="InterPro" id="IPR050345">
    <property type="entry name" value="Aliph_Amidase/BUP"/>
</dbReference>
<dbReference type="InterPro" id="IPR001110">
    <property type="entry name" value="UPF0012_CS"/>
</dbReference>
<dbReference type="GO" id="GO:0016787">
    <property type="term" value="F:hydrolase activity"/>
    <property type="evidence" value="ECO:0007669"/>
    <property type="project" value="UniProtKB-KW"/>
</dbReference>
<dbReference type="PANTHER" id="PTHR43674:SF2">
    <property type="entry name" value="BETA-UREIDOPROPIONASE"/>
    <property type="match status" value="1"/>
</dbReference>
<comment type="similarity">
    <text evidence="1">Belongs to the carbon-nitrogen hydrolase superfamily. NIT1/NIT2 family.</text>
</comment>
<name>A0ABZ0VQE6_9HYPH</name>
<dbReference type="RefSeq" id="WP_322418792.1">
    <property type="nucleotide sequence ID" value="NZ_CP139858.1"/>
</dbReference>
<dbReference type="InterPro" id="IPR036526">
    <property type="entry name" value="C-N_Hydrolase_sf"/>
</dbReference>
<gene>
    <name evidence="4" type="ORF">U0R22_002655</name>
</gene>